<name>A0A813JUY9_POLGL</name>
<dbReference type="AlphaFoldDB" id="A0A813JUY9"/>
<accession>A0A813JUY9</accession>
<evidence type="ECO:0000313" key="2">
    <source>
        <dbReference type="EMBL" id="CAE8686441.1"/>
    </source>
</evidence>
<gene>
    <name evidence="2" type="ORF">PGLA2088_LOCUS24976</name>
</gene>
<reference evidence="2" key="1">
    <citation type="submission" date="2021-02" db="EMBL/GenBank/DDBJ databases">
        <authorList>
            <person name="Dougan E. K."/>
            <person name="Rhodes N."/>
            <person name="Thang M."/>
            <person name="Chan C."/>
        </authorList>
    </citation>
    <scope>NUCLEOTIDE SEQUENCE</scope>
</reference>
<keyword evidence="1" id="KW-0812">Transmembrane</keyword>
<feature type="transmembrane region" description="Helical" evidence="1">
    <location>
        <begin position="57"/>
        <end position="80"/>
    </location>
</feature>
<proteinExistence type="predicted"/>
<evidence type="ECO:0000313" key="3">
    <source>
        <dbReference type="Proteomes" id="UP000626109"/>
    </source>
</evidence>
<feature type="transmembrane region" description="Helical" evidence="1">
    <location>
        <begin position="20"/>
        <end position="37"/>
    </location>
</feature>
<dbReference type="Proteomes" id="UP000626109">
    <property type="component" value="Unassembled WGS sequence"/>
</dbReference>
<keyword evidence="1" id="KW-1133">Transmembrane helix</keyword>
<protein>
    <submittedName>
        <fullName evidence="2">Uncharacterized protein</fullName>
    </submittedName>
</protein>
<comment type="caution">
    <text evidence="2">The sequence shown here is derived from an EMBL/GenBank/DDBJ whole genome shotgun (WGS) entry which is preliminary data.</text>
</comment>
<keyword evidence="1" id="KW-0472">Membrane</keyword>
<organism evidence="2 3">
    <name type="scientific">Polarella glacialis</name>
    <name type="common">Dinoflagellate</name>
    <dbReference type="NCBI Taxonomy" id="89957"/>
    <lineage>
        <taxon>Eukaryota</taxon>
        <taxon>Sar</taxon>
        <taxon>Alveolata</taxon>
        <taxon>Dinophyceae</taxon>
        <taxon>Suessiales</taxon>
        <taxon>Suessiaceae</taxon>
        <taxon>Polarella</taxon>
    </lineage>
</organism>
<evidence type="ECO:0000256" key="1">
    <source>
        <dbReference type="SAM" id="Phobius"/>
    </source>
</evidence>
<dbReference type="EMBL" id="CAJNNW010026589">
    <property type="protein sequence ID" value="CAE8686441.1"/>
    <property type="molecule type" value="Genomic_DNA"/>
</dbReference>
<sequence>MAQPSAGSERRLHARKGLRALACIAAVAAAATVVLHASAPEQSEAFLSAATGRRAAIVPFLLGAAPIIGMAGAVSANPFAPAKEITDEMAKNWKWPICHDECQGLCTEVLGPEPGYCDILCISCTYETPMDGAFLDPRTNWNTGSLIIAKNIKLQDGKRLSSVLF</sequence>